<gene>
    <name evidence="1" type="ORF">ILEXP_LOCUS24819</name>
</gene>
<keyword evidence="2" id="KW-1185">Reference proteome</keyword>
<evidence type="ECO:0000313" key="1">
    <source>
        <dbReference type="EMBL" id="CAK9156315.1"/>
    </source>
</evidence>
<protein>
    <submittedName>
        <fullName evidence="1">Uncharacterized protein</fullName>
    </submittedName>
</protein>
<proteinExistence type="predicted"/>
<accession>A0ABC8SKE9</accession>
<dbReference type="InterPro" id="IPR011989">
    <property type="entry name" value="ARM-like"/>
</dbReference>
<dbReference type="AlphaFoldDB" id="A0ABC8SKE9"/>
<comment type="caution">
    <text evidence="1">The sequence shown here is derived from an EMBL/GenBank/DDBJ whole genome shotgun (WGS) entry which is preliminary data.</text>
</comment>
<sequence length="93" mass="10584">KQEADLIFKIGVIEEVDRLESLEENAIWNANPLTGSSRGTLMHCFCEKNSDGQTMLASTLIPQPQSMTHGPLEENVKMSFGRSLWFLYKDPRR</sequence>
<name>A0ABC8SKE9_9AQUA</name>
<dbReference type="Gene3D" id="1.25.10.10">
    <property type="entry name" value="Leucine-rich Repeat Variant"/>
    <property type="match status" value="1"/>
</dbReference>
<reference evidence="1 2" key="1">
    <citation type="submission" date="2024-02" db="EMBL/GenBank/DDBJ databases">
        <authorList>
            <person name="Vignale AGUSTIN F."/>
            <person name="Sosa J E."/>
            <person name="Modenutti C."/>
        </authorList>
    </citation>
    <scope>NUCLEOTIDE SEQUENCE [LARGE SCALE GENOMIC DNA]</scope>
</reference>
<dbReference type="Proteomes" id="UP001642360">
    <property type="component" value="Unassembled WGS sequence"/>
</dbReference>
<dbReference type="EMBL" id="CAUOFW020002835">
    <property type="protein sequence ID" value="CAK9156315.1"/>
    <property type="molecule type" value="Genomic_DNA"/>
</dbReference>
<evidence type="ECO:0000313" key="2">
    <source>
        <dbReference type="Proteomes" id="UP001642360"/>
    </source>
</evidence>
<feature type="non-terminal residue" evidence="1">
    <location>
        <position position="1"/>
    </location>
</feature>
<organism evidence="1 2">
    <name type="scientific">Ilex paraguariensis</name>
    <name type="common">yerba mate</name>
    <dbReference type="NCBI Taxonomy" id="185542"/>
    <lineage>
        <taxon>Eukaryota</taxon>
        <taxon>Viridiplantae</taxon>
        <taxon>Streptophyta</taxon>
        <taxon>Embryophyta</taxon>
        <taxon>Tracheophyta</taxon>
        <taxon>Spermatophyta</taxon>
        <taxon>Magnoliopsida</taxon>
        <taxon>eudicotyledons</taxon>
        <taxon>Gunneridae</taxon>
        <taxon>Pentapetalae</taxon>
        <taxon>asterids</taxon>
        <taxon>campanulids</taxon>
        <taxon>Aquifoliales</taxon>
        <taxon>Aquifoliaceae</taxon>
        <taxon>Ilex</taxon>
    </lineage>
</organism>